<keyword evidence="1" id="KW-0472">Membrane</keyword>
<organism evidence="2 3">
    <name type="scientific">Altererythrobacter rubellus</name>
    <dbReference type="NCBI Taxonomy" id="2173831"/>
    <lineage>
        <taxon>Bacteria</taxon>
        <taxon>Pseudomonadati</taxon>
        <taxon>Pseudomonadota</taxon>
        <taxon>Alphaproteobacteria</taxon>
        <taxon>Sphingomonadales</taxon>
        <taxon>Erythrobacteraceae</taxon>
        <taxon>Altererythrobacter</taxon>
    </lineage>
</organism>
<name>A0A9Y2BBL1_9SPHN</name>
<accession>A0A9Y2BBL1</accession>
<dbReference type="EMBL" id="CP127221">
    <property type="protein sequence ID" value="WIW96545.1"/>
    <property type="molecule type" value="Genomic_DNA"/>
</dbReference>
<proteinExistence type="predicted"/>
<dbReference type="RefSeq" id="WP_285976851.1">
    <property type="nucleotide sequence ID" value="NZ_CP127221.1"/>
</dbReference>
<dbReference type="Proteomes" id="UP001231445">
    <property type="component" value="Chromosome"/>
</dbReference>
<evidence type="ECO:0000256" key="1">
    <source>
        <dbReference type="SAM" id="Phobius"/>
    </source>
</evidence>
<keyword evidence="1" id="KW-1133">Transmembrane helix</keyword>
<sequence>MLKKIGLAAGAVALVGAPIALQASERVIAPVEGEQELGGGSNGLIAAIAGAILVGFIVITASDDDEPVSP</sequence>
<keyword evidence="3" id="KW-1185">Reference proteome</keyword>
<gene>
    <name evidence="2" type="ORF">QQX03_05465</name>
</gene>
<dbReference type="AlphaFoldDB" id="A0A9Y2BBL1"/>
<keyword evidence="1" id="KW-0812">Transmembrane</keyword>
<feature type="transmembrane region" description="Helical" evidence="1">
    <location>
        <begin position="43"/>
        <end position="61"/>
    </location>
</feature>
<evidence type="ECO:0000313" key="2">
    <source>
        <dbReference type="EMBL" id="WIW96545.1"/>
    </source>
</evidence>
<evidence type="ECO:0000313" key="3">
    <source>
        <dbReference type="Proteomes" id="UP001231445"/>
    </source>
</evidence>
<protein>
    <submittedName>
        <fullName evidence="2">Uncharacterized protein</fullName>
    </submittedName>
</protein>
<reference evidence="2 3" key="1">
    <citation type="submission" date="2023-06" db="EMBL/GenBank/DDBJ databases">
        <title>Altererythrobacter rubellus NBRC 112769 genome.</title>
        <authorList>
            <person name="Zhang K."/>
        </authorList>
    </citation>
    <scope>NUCLEOTIDE SEQUENCE [LARGE SCALE GENOMIC DNA]</scope>
    <source>
        <strain evidence="2 3">NBRC 112769</strain>
    </source>
</reference>
<dbReference type="KEGG" id="arue:QQX03_05465"/>